<dbReference type="EC" id="2.7.8.26" evidence="5 19"/>
<keyword evidence="8 19" id="KW-0169">Cobalamin biosynthesis</keyword>
<feature type="transmembrane region" description="Helical" evidence="19">
    <location>
        <begin position="134"/>
        <end position="153"/>
    </location>
</feature>
<evidence type="ECO:0000256" key="12">
    <source>
        <dbReference type="ARBA" id="ARBA00022989"/>
    </source>
</evidence>
<feature type="transmembrane region" description="Helical" evidence="19">
    <location>
        <begin position="59"/>
        <end position="77"/>
    </location>
</feature>
<evidence type="ECO:0000256" key="9">
    <source>
        <dbReference type="ARBA" id="ARBA00022679"/>
    </source>
</evidence>
<dbReference type="InterPro" id="IPR003805">
    <property type="entry name" value="CobS"/>
</dbReference>
<dbReference type="Pfam" id="PF02654">
    <property type="entry name" value="CobS"/>
    <property type="match status" value="1"/>
</dbReference>
<evidence type="ECO:0000256" key="18">
    <source>
        <dbReference type="ARBA" id="ARBA00049504"/>
    </source>
</evidence>
<protein>
    <recommendedName>
        <fullName evidence="6 19">Adenosylcobinamide-GDP ribazoletransferase</fullName>
        <ecNumber evidence="5 19">2.7.8.26</ecNumber>
    </recommendedName>
    <alternativeName>
        <fullName evidence="16 19">Cobalamin synthase</fullName>
    </alternativeName>
    <alternativeName>
        <fullName evidence="15 19">Cobalamin-5'-phosphate synthase</fullName>
    </alternativeName>
</protein>
<dbReference type="PANTHER" id="PTHR34148">
    <property type="entry name" value="ADENOSYLCOBINAMIDE-GDP RIBAZOLETRANSFERASE"/>
    <property type="match status" value="1"/>
</dbReference>
<comment type="cofactor">
    <cofactor evidence="1 19">
        <name>Mg(2+)</name>
        <dbReference type="ChEBI" id="CHEBI:18420"/>
    </cofactor>
</comment>
<evidence type="ECO:0000256" key="8">
    <source>
        <dbReference type="ARBA" id="ARBA00022573"/>
    </source>
</evidence>
<evidence type="ECO:0000256" key="7">
    <source>
        <dbReference type="ARBA" id="ARBA00022475"/>
    </source>
</evidence>
<keyword evidence="7 19" id="KW-1003">Cell membrane</keyword>
<evidence type="ECO:0000256" key="11">
    <source>
        <dbReference type="ARBA" id="ARBA00022842"/>
    </source>
</evidence>
<dbReference type="RefSeq" id="WP_260191522.1">
    <property type="nucleotide sequence ID" value="NZ_JAFFZE010000011.1"/>
</dbReference>
<proteinExistence type="inferred from homology"/>
<comment type="catalytic activity">
    <reaction evidence="18 19">
        <text>alpha-ribazole 5'-phosphate + adenosylcob(III)inamide-GDP = adenosylcob(III)alamin 5'-phosphate + GMP + H(+)</text>
        <dbReference type="Rhea" id="RHEA:23560"/>
        <dbReference type="ChEBI" id="CHEBI:15378"/>
        <dbReference type="ChEBI" id="CHEBI:57918"/>
        <dbReference type="ChEBI" id="CHEBI:58115"/>
        <dbReference type="ChEBI" id="CHEBI:60487"/>
        <dbReference type="ChEBI" id="CHEBI:60493"/>
        <dbReference type="EC" id="2.7.8.26"/>
    </reaction>
</comment>
<evidence type="ECO:0000256" key="6">
    <source>
        <dbReference type="ARBA" id="ARBA00015850"/>
    </source>
</evidence>
<comment type="subcellular location">
    <subcellularLocation>
        <location evidence="2 19">Cell membrane</location>
        <topology evidence="2 19">Multi-pass membrane protein</topology>
    </subcellularLocation>
</comment>
<comment type="similarity">
    <text evidence="4 19">Belongs to the CobS family.</text>
</comment>
<evidence type="ECO:0000256" key="15">
    <source>
        <dbReference type="ARBA" id="ARBA00032605"/>
    </source>
</evidence>
<accession>A0ABT2JA10</accession>
<dbReference type="Proteomes" id="UP001156441">
    <property type="component" value="Unassembled WGS sequence"/>
</dbReference>
<gene>
    <name evidence="19 20" type="primary">cobS</name>
    <name evidence="20" type="ORF">JT362_13450</name>
</gene>
<evidence type="ECO:0000313" key="21">
    <source>
        <dbReference type="Proteomes" id="UP001156441"/>
    </source>
</evidence>
<keyword evidence="12 19" id="KW-1133">Transmembrane helix</keyword>
<evidence type="ECO:0000256" key="13">
    <source>
        <dbReference type="ARBA" id="ARBA00023136"/>
    </source>
</evidence>
<feature type="transmembrane region" description="Helical" evidence="19">
    <location>
        <begin position="30"/>
        <end position="52"/>
    </location>
</feature>
<comment type="pathway">
    <text evidence="3 19">Cofactor biosynthesis; adenosylcobalamin biosynthesis; adenosylcobalamin from cob(II)yrinate a,c-diamide: step 7/7.</text>
</comment>
<keyword evidence="11 19" id="KW-0460">Magnesium</keyword>
<name>A0ABT2JA10_9PSEU</name>
<evidence type="ECO:0000256" key="10">
    <source>
        <dbReference type="ARBA" id="ARBA00022692"/>
    </source>
</evidence>
<evidence type="ECO:0000256" key="14">
    <source>
        <dbReference type="ARBA" id="ARBA00025228"/>
    </source>
</evidence>
<evidence type="ECO:0000313" key="20">
    <source>
        <dbReference type="EMBL" id="MCT2584124.1"/>
    </source>
</evidence>
<feature type="transmembrane region" description="Helical" evidence="19">
    <location>
        <begin position="165"/>
        <end position="191"/>
    </location>
</feature>
<keyword evidence="21" id="KW-1185">Reference proteome</keyword>
<evidence type="ECO:0000256" key="16">
    <source>
        <dbReference type="ARBA" id="ARBA00032853"/>
    </source>
</evidence>
<dbReference type="GO" id="GO:0051073">
    <property type="term" value="F:adenosylcobinamide-GDP ribazoletransferase activity"/>
    <property type="evidence" value="ECO:0007669"/>
    <property type="project" value="UniProtKB-EC"/>
</dbReference>
<evidence type="ECO:0000256" key="5">
    <source>
        <dbReference type="ARBA" id="ARBA00013200"/>
    </source>
</evidence>
<dbReference type="PANTHER" id="PTHR34148:SF1">
    <property type="entry name" value="ADENOSYLCOBINAMIDE-GDP RIBAZOLETRANSFERASE"/>
    <property type="match status" value="1"/>
</dbReference>
<sequence length="247" mass="25002">MLAGARLALSWLTVLPVRQSEVDRALATRAITLAPFVGLLLGLVAAGVLFVLDLTRMPGLLAGLLTVGLLAVLTRGMHLDGLADAADGLGCYGPPERALAVMRDGGTGPFAVVTLIVTIGAQAAAFDALSGDHWWAVVVAVTAGRAAFTACCVRGIQAARPDGLGALVAGTQPAAVPVVWLAMLTMAATVVDLDHPWLGPVAVLAGAGVTTAFVSHTRRRLNGITGDVLGAASEVTTTVVAVTCTLV</sequence>
<evidence type="ECO:0000256" key="19">
    <source>
        <dbReference type="HAMAP-Rule" id="MF_00719"/>
    </source>
</evidence>
<keyword evidence="9 19" id="KW-0808">Transferase</keyword>
<comment type="caution">
    <text evidence="20">The sequence shown here is derived from an EMBL/GenBank/DDBJ whole genome shotgun (WGS) entry which is preliminary data.</text>
</comment>
<evidence type="ECO:0000256" key="2">
    <source>
        <dbReference type="ARBA" id="ARBA00004651"/>
    </source>
</evidence>
<dbReference type="EMBL" id="JAFFZE010000011">
    <property type="protein sequence ID" value="MCT2584124.1"/>
    <property type="molecule type" value="Genomic_DNA"/>
</dbReference>
<organism evidence="20 21">
    <name type="scientific">Actinophytocola gossypii</name>
    <dbReference type="NCBI Taxonomy" id="2812003"/>
    <lineage>
        <taxon>Bacteria</taxon>
        <taxon>Bacillati</taxon>
        <taxon>Actinomycetota</taxon>
        <taxon>Actinomycetes</taxon>
        <taxon>Pseudonocardiales</taxon>
        <taxon>Pseudonocardiaceae</taxon>
    </lineage>
</organism>
<reference evidence="20 21" key="1">
    <citation type="submission" date="2021-02" db="EMBL/GenBank/DDBJ databases">
        <title>Actinophytocola xerophila sp. nov., isolated from soil of cotton cropping field.</title>
        <authorList>
            <person name="Huang R."/>
            <person name="Chen X."/>
            <person name="Ge X."/>
            <person name="Liu W."/>
        </authorList>
    </citation>
    <scope>NUCLEOTIDE SEQUENCE [LARGE SCALE GENOMIC DNA]</scope>
    <source>
        <strain evidence="20 21">S1-96</strain>
    </source>
</reference>
<keyword evidence="13 19" id="KW-0472">Membrane</keyword>
<dbReference type="HAMAP" id="MF_00719">
    <property type="entry name" value="CobS"/>
    <property type="match status" value="1"/>
</dbReference>
<evidence type="ECO:0000256" key="17">
    <source>
        <dbReference type="ARBA" id="ARBA00048623"/>
    </source>
</evidence>
<dbReference type="NCBIfam" id="TIGR00317">
    <property type="entry name" value="cobS"/>
    <property type="match status" value="1"/>
</dbReference>
<comment type="catalytic activity">
    <reaction evidence="17 19">
        <text>alpha-ribazole + adenosylcob(III)inamide-GDP = adenosylcob(III)alamin + GMP + H(+)</text>
        <dbReference type="Rhea" id="RHEA:16049"/>
        <dbReference type="ChEBI" id="CHEBI:10329"/>
        <dbReference type="ChEBI" id="CHEBI:15378"/>
        <dbReference type="ChEBI" id="CHEBI:18408"/>
        <dbReference type="ChEBI" id="CHEBI:58115"/>
        <dbReference type="ChEBI" id="CHEBI:60487"/>
        <dbReference type="EC" id="2.7.8.26"/>
    </reaction>
</comment>
<evidence type="ECO:0000256" key="4">
    <source>
        <dbReference type="ARBA" id="ARBA00010561"/>
    </source>
</evidence>
<evidence type="ECO:0000256" key="3">
    <source>
        <dbReference type="ARBA" id="ARBA00004663"/>
    </source>
</evidence>
<comment type="function">
    <text evidence="14 19">Joins adenosylcobinamide-GDP and alpha-ribazole to generate adenosylcobalamin (Ado-cobalamin). Also synthesizes adenosylcobalamin 5'-phosphate from adenosylcobinamide-GDP and alpha-ribazole 5'-phosphate.</text>
</comment>
<keyword evidence="10 19" id="KW-0812">Transmembrane</keyword>
<evidence type="ECO:0000256" key="1">
    <source>
        <dbReference type="ARBA" id="ARBA00001946"/>
    </source>
</evidence>
<feature type="transmembrane region" description="Helical" evidence="19">
    <location>
        <begin position="197"/>
        <end position="214"/>
    </location>
</feature>